<dbReference type="InterPro" id="IPR050097">
    <property type="entry name" value="Ferredoxin-NADP_redctase_2"/>
</dbReference>
<feature type="domain" description="FAD/NAD(P)-binding" evidence="3">
    <location>
        <begin position="10"/>
        <end position="292"/>
    </location>
</feature>
<evidence type="ECO:0000313" key="4">
    <source>
        <dbReference type="EMBL" id="MBZ4037942.1"/>
    </source>
</evidence>
<dbReference type="PANTHER" id="PTHR48105">
    <property type="entry name" value="THIOREDOXIN REDUCTASE 1-RELATED-RELATED"/>
    <property type="match status" value="1"/>
</dbReference>
<comment type="caution">
    <text evidence="4">The sequence shown here is derived from an EMBL/GenBank/DDBJ whole genome shotgun (WGS) entry which is preliminary data.</text>
</comment>
<dbReference type="Proteomes" id="UP001430954">
    <property type="component" value="Unassembled WGS sequence"/>
</dbReference>
<reference evidence="4 5" key="1">
    <citation type="submission" date="2021-09" db="EMBL/GenBank/DDBJ databases">
        <title>Lysobacter sp. 13A isolated from the river sediment.</title>
        <authorList>
            <person name="Liu H."/>
            <person name="Li S."/>
            <person name="Mao S."/>
        </authorList>
    </citation>
    <scope>NUCLEOTIDE SEQUENCE [LARGE SCALE GENOMIC DNA]</scope>
    <source>
        <strain evidence="4 5">13A</strain>
    </source>
</reference>
<keyword evidence="5" id="KW-1185">Reference proteome</keyword>
<dbReference type="PRINTS" id="PR00469">
    <property type="entry name" value="PNDRDTASEII"/>
</dbReference>
<name>A0ABS7T263_9GAMM</name>
<dbReference type="PRINTS" id="PR00368">
    <property type="entry name" value="FADPNR"/>
</dbReference>
<evidence type="ECO:0000256" key="2">
    <source>
        <dbReference type="ARBA" id="ARBA00023002"/>
    </source>
</evidence>
<dbReference type="Pfam" id="PF07992">
    <property type="entry name" value="Pyr_redox_2"/>
    <property type="match status" value="1"/>
</dbReference>
<dbReference type="EMBL" id="JAINZW010000001">
    <property type="protein sequence ID" value="MBZ4037942.1"/>
    <property type="molecule type" value="Genomic_DNA"/>
</dbReference>
<dbReference type="InterPro" id="IPR036188">
    <property type="entry name" value="FAD/NAD-bd_sf"/>
</dbReference>
<dbReference type="SUPFAM" id="SSF51905">
    <property type="entry name" value="FAD/NAD(P)-binding domain"/>
    <property type="match status" value="1"/>
</dbReference>
<evidence type="ECO:0000259" key="3">
    <source>
        <dbReference type="Pfam" id="PF07992"/>
    </source>
</evidence>
<organism evidence="4 5">
    <name type="scientific">Novilysobacter selenitireducens</name>
    <dbReference type="NCBI Taxonomy" id="2872639"/>
    <lineage>
        <taxon>Bacteria</taxon>
        <taxon>Pseudomonadati</taxon>
        <taxon>Pseudomonadota</taxon>
        <taxon>Gammaproteobacteria</taxon>
        <taxon>Lysobacterales</taxon>
        <taxon>Lysobacteraceae</taxon>
        <taxon>Novilysobacter</taxon>
    </lineage>
</organism>
<keyword evidence="1" id="KW-0285">Flavoprotein</keyword>
<accession>A0ABS7T263</accession>
<keyword evidence="2" id="KW-0560">Oxidoreductase</keyword>
<dbReference type="Gene3D" id="3.50.50.60">
    <property type="entry name" value="FAD/NAD(P)-binding domain"/>
    <property type="match status" value="2"/>
</dbReference>
<dbReference type="RefSeq" id="WP_223674167.1">
    <property type="nucleotide sequence ID" value="NZ_JAINZW010000001.1"/>
</dbReference>
<evidence type="ECO:0000313" key="5">
    <source>
        <dbReference type="Proteomes" id="UP001430954"/>
    </source>
</evidence>
<sequence length="313" mass="33241">MSTPPDDVLDVLIIGAGPAGLTAATYLCRFHRRIAVVDAGKSRARWIPTSHNCPGFPFGVGGDELLGKLREQARGYGADVEQGCIARLERSGEGDAAHFVATAEDGQGWRARYVLLATGIVDVMPAVDGLEAAIERGAVRLCAVCDGYEASDERIAVYGPVDEAIRHAAFLRSYSRNVVALPCEDATPSGACARLAREARIEVMAVPCHIAHVPDDGCRVEFDDGTTRNFETLYPVLGGSAQSSLAVALGAKVDENDELIVDAKMQTSVDGLYAIGDIVSALNQISVAVGHAAIAATDIHNRLPRNFRELSDQ</sequence>
<evidence type="ECO:0000256" key="1">
    <source>
        <dbReference type="ARBA" id="ARBA00022630"/>
    </source>
</evidence>
<gene>
    <name evidence="4" type="ORF">K6753_00145</name>
</gene>
<dbReference type="InterPro" id="IPR023753">
    <property type="entry name" value="FAD/NAD-binding_dom"/>
</dbReference>
<proteinExistence type="predicted"/>
<protein>
    <submittedName>
        <fullName evidence="4">NAD(P)/FAD-dependent oxidoreductase</fullName>
    </submittedName>
</protein>